<evidence type="ECO:0000256" key="6">
    <source>
        <dbReference type="ARBA" id="ARBA00022741"/>
    </source>
</evidence>
<dbReference type="PROSITE" id="PS01128">
    <property type="entry name" value="SHIKIMATE_KINASE"/>
    <property type="match status" value="1"/>
</dbReference>
<dbReference type="GO" id="GO:0008652">
    <property type="term" value="P:amino acid biosynthetic process"/>
    <property type="evidence" value="ECO:0007669"/>
    <property type="project" value="UniProtKB-KW"/>
</dbReference>
<dbReference type="Gene3D" id="3.40.50.300">
    <property type="entry name" value="P-loop containing nucleotide triphosphate hydrolases"/>
    <property type="match status" value="1"/>
</dbReference>
<comment type="caution">
    <text evidence="11">Lacks conserved residue(s) required for the propagation of feature annotation.</text>
</comment>
<dbReference type="GO" id="GO:0005829">
    <property type="term" value="C:cytosol"/>
    <property type="evidence" value="ECO:0007669"/>
    <property type="project" value="TreeGrafter"/>
</dbReference>
<keyword evidence="7 11" id="KW-0418">Kinase</keyword>
<evidence type="ECO:0000256" key="2">
    <source>
        <dbReference type="ARBA" id="ARBA00006997"/>
    </source>
</evidence>
<sequence length="234" mass="24339">MSSADSPVPRPAPPLKPVPAAESRIALVGPPAAGKSTIGRLLADRLGLRLVDTDAVVAAAHGPIPEIFAQRGEARFRELERAAVRRALSGLLERPGVVSLGGGAILNPGTRAQLRHPAIRVVNIHIDAATAAARLGGSKRPLLAGDADPVERWKSIADERAELYDAVATLTVPASSAPPATIVNRIVDVLTGLQRAEDYARFGAYRRDEAAAAAPHGDPGPGSAPGPGSEEERW</sequence>
<evidence type="ECO:0000313" key="13">
    <source>
        <dbReference type="EMBL" id="MYM20058.1"/>
    </source>
</evidence>
<dbReference type="GO" id="GO:0004765">
    <property type="term" value="F:shikimate kinase activity"/>
    <property type="evidence" value="ECO:0007669"/>
    <property type="project" value="UniProtKB-UniRule"/>
</dbReference>
<evidence type="ECO:0000256" key="12">
    <source>
        <dbReference type="SAM" id="MobiDB-lite"/>
    </source>
</evidence>
<keyword evidence="11" id="KW-0963">Cytoplasm</keyword>
<keyword evidence="5 11" id="KW-0808">Transferase</keyword>
<dbReference type="EMBL" id="WWEQ01000034">
    <property type="protein sequence ID" value="MYM20058.1"/>
    <property type="molecule type" value="Genomic_DNA"/>
</dbReference>
<feature type="binding site" evidence="11">
    <location>
        <position position="102"/>
    </location>
    <ligand>
        <name>substrate</name>
    </ligand>
</feature>
<dbReference type="PANTHER" id="PTHR21087:SF16">
    <property type="entry name" value="SHIKIMATE KINASE 1, CHLOROPLASTIC"/>
    <property type="match status" value="1"/>
</dbReference>
<keyword evidence="4 11" id="KW-0028">Amino-acid biosynthesis</keyword>
<name>A0A6N9H7K7_9MICO</name>
<dbReference type="GO" id="GO:0009423">
    <property type="term" value="P:chorismate biosynthetic process"/>
    <property type="evidence" value="ECO:0007669"/>
    <property type="project" value="UniProtKB-UniRule"/>
</dbReference>
<keyword evidence="9 11" id="KW-0057">Aromatic amino acid biosynthesis</keyword>
<evidence type="ECO:0000313" key="14">
    <source>
        <dbReference type="Proteomes" id="UP000469215"/>
    </source>
</evidence>
<dbReference type="AlphaFoldDB" id="A0A6N9H7K7"/>
<dbReference type="Proteomes" id="UP000469215">
    <property type="component" value="Unassembled WGS sequence"/>
</dbReference>
<feature type="binding site" evidence="11">
    <location>
        <position position="54"/>
    </location>
    <ligand>
        <name>substrate</name>
    </ligand>
</feature>
<dbReference type="GO" id="GO:0009073">
    <property type="term" value="P:aromatic amino acid family biosynthetic process"/>
    <property type="evidence" value="ECO:0007669"/>
    <property type="project" value="UniProtKB-KW"/>
</dbReference>
<protein>
    <recommendedName>
        <fullName evidence="3 11">Shikimate kinase</fullName>
        <shortName evidence="11">SK</shortName>
        <ecNumber evidence="3 11">2.7.1.71</ecNumber>
    </recommendedName>
</protein>
<comment type="function">
    <text evidence="11">Catalyzes the specific phosphorylation of the 3-hydroxyl group of shikimic acid using ATP as a cosubstrate.</text>
</comment>
<comment type="subunit">
    <text evidence="11">Monomer.</text>
</comment>
<comment type="similarity">
    <text evidence="2 11">Belongs to the shikimate kinase family.</text>
</comment>
<evidence type="ECO:0000256" key="4">
    <source>
        <dbReference type="ARBA" id="ARBA00022605"/>
    </source>
</evidence>
<comment type="caution">
    <text evidence="13">The sequence shown here is derived from an EMBL/GenBank/DDBJ whole genome shotgun (WGS) entry which is preliminary data.</text>
</comment>
<gene>
    <name evidence="11" type="primary">aroK</name>
    <name evidence="13" type="ORF">GSY69_08795</name>
</gene>
<comment type="catalytic activity">
    <reaction evidence="10 11">
        <text>shikimate + ATP = 3-phosphoshikimate + ADP + H(+)</text>
        <dbReference type="Rhea" id="RHEA:13121"/>
        <dbReference type="ChEBI" id="CHEBI:15378"/>
        <dbReference type="ChEBI" id="CHEBI:30616"/>
        <dbReference type="ChEBI" id="CHEBI:36208"/>
        <dbReference type="ChEBI" id="CHEBI:145989"/>
        <dbReference type="ChEBI" id="CHEBI:456216"/>
        <dbReference type="EC" id="2.7.1.71"/>
    </reaction>
</comment>
<accession>A0A6N9H7K7</accession>
<dbReference type="CDD" id="cd00464">
    <property type="entry name" value="SK"/>
    <property type="match status" value="1"/>
</dbReference>
<feature type="binding site" evidence="11">
    <location>
        <position position="77"/>
    </location>
    <ligand>
        <name>substrate</name>
    </ligand>
</feature>
<evidence type="ECO:0000256" key="8">
    <source>
        <dbReference type="ARBA" id="ARBA00022840"/>
    </source>
</evidence>
<dbReference type="InterPro" id="IPR000623">
    <property type="entry name" value="Shikimate_kinase/TSH1"/>
</dbReference>
<dbReference type="GO" id="GO:0000287">
    <property type="term" value="F:magnesium ion binding"/>
    <property type="evidence" value="ECO:0007669"/>
    <property type="project" value="UniProtKB-UniRule"/>
</dbReference>
<keyword evidence="11" id="KW-0479">Metal-binding</keyword>
<comment type="pathway">
    <text evidence="1 11">Metabolic intermediate biosynthesis; chorismate biosynthesis; chorismate from D-erythrose 4-phosphate and phosphoenolpyruvate: step 5/7.</text>
</comment>
<evidence type="ECO:0000256" key="9">
    <source>
        <dbReference type="ARBA" id="ARBA00023141"/>
    </source>
</evidence>
<dbReference type="InterPro" id="IPR031322">
    <property type="entry name" value="Shikimate/glucono_kinase"/>
</dbReference>
<evidence type="ECO:0000256" key="11">
    <source>
        <dbReference type="HAMAP-Rule" id="MF_00109"/>
    </source>
</evidence>
<evidence type="ECO:0000256" key="7">
    <source>
        <dbReference type="ARBA" id="ARBA00022777"/>
    </source>
</evidence>
<keyword evidence="8 11" id="KW-0067">ATP-binding</keyword>
<feature type="binding site" evidence="11">
    <location>
        <position position="160"/>
    </location>
    <ligand>
        <name>substrate</name>
    </ligand>
</feature>
<dbReference type="Pfam" id="PF01202">
    <property type="entry name" value="SKI"/>
    <property type="match status" value="1"/>
</dbReference>
<keyword evidence="11" id="KW-0460">Magnesium</keyword>
<dbReference type="InterPro" id="IPR027417">
    <property type="entry name" value="P-loop_NTPase"/>
</dbReference>
<dbReference type="UniPathway" id="UPA00053">
    <property type="reaction ID" value="UER00088"/>
</dbReference>
<evidence type="ECO:0000256" key="1">
    <source>
        <dbReference type="ARBA" id="ARBA00004842"/>
    </source>
</evidence>
<dbReference type="InterPro" id="IPR023000">
    <property type="entry name" value="Shikimate_kinase_CS"/>
</dbReference>
<evidence type="ECO:0000256" key="5">
    <source>
        <dbReference type="ARBA" id="ARBA00022679"/>
    </source>
</evidence>
<feature type="region of interest" description="Disordered" evidence="12">
    <location>
        <begin position="210"/>
        <end position="234"/>
    </location>
</feature>
<evidence type="ECO:0000256" key="3">
    <source>
        <dbReference type="ARBA" id="ARBA00012154"/>
    </source>
</evidence>
<dbReference type="PRINTS" id="PR01100">
    <property type="entry name" value="SHIKIMTKNASE"/>
</dbReference>
<organism evidence="13 14">
    <name type="scientific">Brevibacterium rongguiense</name>
    <dbReference type="NCBI Taxonomy" id="2695267"/>
    <lineage>
        <taxon>Bacteria</taxon>
        <taxon>Bacillati</taxon>
        <taxon>Actinomycetota</taxon>
        <taxon>Actinomycetes</taxon>
        <taxon>Micrococcales</taxon>
        <taxon>Brevibacteriaceae</taxon>
        <taxon>Brevibacterium</taxon>
    </lineage>
</organism>
<comment type="subcellular location">
    <subcellularLocation>
        <location evidence="11">Cytoplasm</location>
    </subcellularLocation>
</comment>
<comment type="cofactor">
    <cofactor evidence="11">
        <name>Mg(2+)</name>
        <dbReference type="ChEBI" id="CHEBI:18420"/>
    </cofactor>
    <text evidence="11">Binds 1 Mg(2+) ion per subunit.</text>
</comment>
<dbReference type="SUPFAM" id="SSF52540">
    <property type="entry name" value="P-loop containing nucleoside triphosphate hydrolases"/>
    <property type="match status" value="1"/>
</dbReference>
<proteinExistence type="inferred from homology"/>
<evidence type="ECO:0000256" key="10">
    <source>
        <dbReference type="ARBA" id="ARBA00048567"/>
    </source>
</evidence>
<keyword evidence="14" id="KW-1185">Reference proteome</keyword>
<dbReference type="RefSeq" id="WP_160953481.1">
    <property type="nucleotide sequence ID" value="NZ_WWEQ01000034.1"/>
</dbReference>
<feature type="binding site" evidence="11">
    <location>
        <position position="36"/>
    </location>
    <ligand>
        <name>Mg(2+)</name>
        <dbReference type="ChEBI" id="CHEBI:18420"/>
    </ligand>
</feature>
<dbReference type="EC" id="2.7.1.71" evidence="3 11"/>
<feature type="binding site" evidence="11">
    <location>
        <position position="140"/>
    </location>
    <ligand>
        <name>ATP</name>
        <dbReference type="ChEBI" id="CHEBI:30616"/>
    </ligand>
</feature>
<dbReference type="PANTHER" id="PTHR21087">
    <property type="entry name" value="SHIKIMATE KINASE"/>
    <property type="match status" value="1"/>
</dbReference>
<feature type="binding site" evidence="11">
    <location>
        <begin position="32"/>
        <end position="37"/>
    </location>
    <ligand>
        <name>ATP</name>
        <dbReference type="ChEBI" id="CHEBI:30616"/>
    </ligand>
</feature>
<reference evidence="13 14" key="1">
    <citation type="submission" date="2020-01" db="EMBL/GenBank/DDBJ databases">
        <authorList>
            <person name="Deng T."/>
        </authorList>
    </citation>
    <scope>NUCLEOTIDE SEQUENCE [LARGE SCALE GENOMIC DNA]</scope>
    <source>
        <strain evidence="13 14">5221</strain>
    </source>
</reference>
<dbReference type="HAMAP" id="MF_00109">
    <property type="entry name" value="Shikimate_kinase"/>
    <property type="match status" value="1"/>
</dbReference>
<keyword evidence="6 11" id="KW-0547">Nucleotide-binding</keyword>
<dbReference type="GO" id="GO:0005524">
    <property type="term" value="F:ATP binding"/>
    <property type="evidence" value="ECO:0007669"/>
    <property type="project" value="UniProtKB-UniRule"/>
</dbReference>